<feature type="compositionally biased region" description="Basic and acidic residues" evidence="2">
    <location>
        <begin position="630"/>
        <end position="644"/>
    </location>
</feature>
<accession>A0A9P5MVW8</accession>
<feature type="compositionally biased region" description="Polar residues" evidence="2">
    <location>
        <begin position="654"/>
        <end position="668"/>
    </location>
</feature>
<feature type="region of interest" description="Disordered" evidence="2">
    <location>
        <begin position="1"/>
        <end position="479"/>
    </location>
</feature>
<feature type="compositionally biased region" description="Polar residues" evidence="2">
    <location>
        <begin position="1"/>
        <end position="11"/>
    </location>
</feature>
<feature type="coiled-coil region" evidence="1">
    <location>
        <begin position="713"/>
        <end position="747"/>
    </location>
</feature>
<evidence type="ECO:0000256" key="1">
    <source>
        <dbReference type="SAM" id="Coils"/>
    </source>
</evidence>
<dbReference type="AlphaFoldDB" id="A0A9P5MVW8"/>
<keyword evidence="4" id="KW-1185">Reference proteome</keyword>
<evidence type="ECO:0000313" key="3">
    <source>
        <dbReference type="EMBL" id="KAF8480023.1"/>
    </source>
</evidence>
<feature type="compositionally biased region" description="Basic and acidic residues" evidence="2">
    <location>
        <begin position="875"/>
        <end position="887"/>
    </location>
</feature>
<feature type="compositionally biased region" description="Basic residues" evidence="2">
    <location>
        <begin position="43"/>
        <end position="57"/>
    </location>
</feature>
<feature type="compositionally biased region" description="Polar residues" evidence="2">
    <location>
        <begin position="458"/>
        <end position="479"/>
    </location>
</feature>
<organism evidence="3 4">
    <name type="scientific">Russula ochroleuca</name>
    <dbReference type="NCBI Taxonomy" id="152965"/>
    <lineage>
        <taxon>Eukaryota</taxon>
        <taxon>Fungi</taxon>
        <taxon>Dikarya</taxon>
        <taxon>Basidiomycota</taxon>
        <taxon>Agaricomycotina</taxon>
        <taxon>Agaricomycetes</taxon>
        <taxon>Russulales</taxon>
        <taxon>Russulaceae</taxon>
        <taxon>Russula</taxon>
    </lineage>
</organism>
<feature type="compositionally biased region" description="Polar residues" evidence="2">
    <location>
        <begin position="916"/>
        <end position="930"/>
    </location>
</feature>
<keyword evidence="1" id="KW-0175">Coiled coil</keyword>
<evidence type="ECO:0000313" key="4">
    <source>
        <dbReference type="Proteomes" id="UP000759537"/>
    </source>
</evidence>
<feature type="region of interest" description="Disordered" evidence="2">
    <location>
        <begin position="495"/>
        <end position="705"/>
    </location>
</feature>
<gene>
    <name evidence="3" type="ORF">DFH94DRAFT_457437</name>
</gene>
<feature type="compositionally biased region" description="Polar residues" evidence="2">
    <location>
        <begin position="377"/>
        <end position="398"/>
    </location>
</feature>
<feature type="compositionally biased region" description="Polar residues" evidence="2">
    <location>
        <begin position="260"/>
        <end position="273"/>
    </location>
</feature>
<dbReference type="EMBL" id="WHVB01000008">
    <property type="protein sequence ID" value="KAF8480023.1"/>
    <property type="molecule type" value="Genomic_DNA"/>
</dbReference>
<comment type="caution">
    <text evidence="3">The sequence shown here is derived from an EMBL/GenBank/DDBJ whole genome shotgun (WGS) entry which is preliminary data.</text>
</comment>
<feature type="compositionally biased region" description="Low complexity" evidence="2">
    <location>
        <begin position="669"/>
        <end position="693"/>
    </location>
</feature>
<feature type="compositionally biased region" description="Polar residues" evidence="2">
    <location>
        <begin position="144"/>
        <end position="154"/>
    </location>
</feature>
<feature type="compositionally biased region" description="Polar residues" evidence="2">
    <location>
        <begin position="79"/>
        <end position="104"/>
    </location>
</feature>
<dbReference type="Proteomes" id="UP000759537">
    <property type="component" value="Unassembled WGS sequence"/>
</dbReference>
<feature type="compositionally biased region" description="Low complexity" evidence="2">
    <location>
        <begin position="115"/>
        <end position="143"/>
    </location>
</feature>
<feature type="compositionally biased region" description="Low complexity" evidence="2">
    <location>
        <begin position="339"/>
        <end position="364"/>
    </location>
</feature>
<dbReference type="OrthoDB" id="3263946at2759"/>
<feature type="compositionally biased region" description="Low complexity" evidence="2">
    <location>
        <begin position="31"/>
        <end position="41"/>
    </location>
</feature>
<reference evidence="3" key="2">
    <citation type="journal article" date="2020" name="Nat. Commun.">
        <title>Large-scale genome sequencing of mycorrhizal fungi provides insights into the early evolution of symbiotic traits.</title>
        <authorList>
            <person name="Miyauchi S."/>
            <person name="Kiss E."/>
            <person name="Kuo A."/>
            <person name="Drula E."/>
            <person name="Kohler A."/>
            <person name="Sanchez-Garcia M."/>
            <person name="Morin E."/>
            <person name="Andreopoulos B."/>
            <person name="Barry K.W."/>
            <person name="Bonito G."/>
            <person name="Buee M."/>
            <person name="Carver A."/>
            <person name="Chen C."/>
            <person name="Cichocki N."/>
            <person name="Clum A."/>
            <person name="Culley D."/>
            <person name="Crous P.W."/>
            <person name="Fauchery L."/>
            <person name="Girlanda M."/>
            <person name="Hayes R.D."/>
            <person name="Keri Z."/>
            <person name="LaButti K."/>
            <person name="Lipzen A."/>
            <person name="Lombard V."/>
            <person name="Magnuson J."/>
            <person name="Maillard F."/>
            <person name="Murat C."/>
            <person name="Nolan M."/>
            <person name="Ohm R.A."/>
            <person name="Pangilinan J."/>
            <person name="Pereira M.F."/>
            <person name="Perotto S."/>
            <person name="Peter M."/>
            <person name="Pfister S."/>
            <person name="Riley R."/>
            <person name="Sitrit Y."/>
            <person name="Stielow J.B."/>
            <person name="Szollosi G."/>
            <person name="Zifcakova L."/>
            <person name="Stursova M."/>
            <person name="Spatafora J.W."/>
            <person name="Tedersoo L."/>
            <person name="Vaario L.M."/>
            <person name="Yamada A."/>
            <person name="Yan M."/>
            <person name="Wang P."/>
            <person name="Xu J."/>
            <person name="Bruns T."/>
            <person name="Baldrian P."/>
            <person name="Vilgalys R."/>
            <person name="Dunand C."/>
            <person name="Henrissat B."/>
            <person name="Grigoriev I.V."/>
            <person name="Hibbett D."/>
            <person name="Nagy L.G."/>
            <person name="Martin F.M."/>
        </authorList>
    </citation>
    <scope>NUCLEOTIDE SEQUENCE</scope>
    <source>
        <strain evidence="3">Prilba</strain>
    </source>
</reference>
<feature type="compositionally biased region" description="Low complexity" evidence="2">
    <location>
        <begin position="538"/>
        <end position="564"/>
    </location>
</feature>
<evidence type="ECO:0000256" key="2">
    <source>
        <dbReference type="SAM" id="MobiDB-lite"/>
    </source>
</evidence>
<feature type="compositionally biased region" description="Low complexity" evidence="2">
    <location>
        <begin position="576"/>
        <end position="628"/>
    </location>
</feature>
<name>A0A9P5MVW8_9AGAM</name>
<proteinExistence type="predicted"/>
<feature type="compositionally biased region" description="Low complexity" evidence="2">
    <location>
        <begin position="274"/>
        <end position="298"/>
    </location>
</feature>
<feature type="region of interest" description="Disordered" evidence="2">
    <location>
        <begin position="767"/>
        <end position="786"/>
    </location>
</feature>
<protein>
    <submittedName>
        <fullName evidence="3">Uncharacterized protein</fullName>
    </submittedName>
</protein>
<feature type="region of interest" description="Disordered" evidence="2">
    <location>
        <begin position="825"/>
        <end position="940"/>
    </location>
</feature>
<sequence>MATPSRPSTASARLRNKTSELSDLFRGRQHSSLPSSSTDPSPKAKRKLPLFSLRKKSPAAPEAHRSPTPPVPTPSSFTNTASPVESTHRQAQPPQLTIPRSSFSPLPAFDDASSSKRSSTSPTNSRGTRSVTRTSSHTPSTVSKSRTPTPTSAVTLGGGSFSDSEPPRTFNTRTPTALLRSYASDDEERRYLSARNIPPSKPAPTKSLPPPPESASFSAAYPTPTTPTTPSISFPSPASSYTPLSPDAKSPPSSVRKFAVSTSAARSPSFKLTSGSESASESAQGYTSASGSESATTGLGLGFRIRTRSGIGNGNDNSTSRAASVRVGVLRAPSALAGSKATSAPSPKSPPVSSTRSSPPASRTSLERMGSPRFAPPSQSSSAKRVSPPIQGTTSKSPSEMPPRRQTEPVTSASRTKHASWLVIPKPAQSSANSSGPAGGQESKFTAPSKLRARAASDSRTLTTANSASPVGSNLPASMTLGASSITATQALSATSPPNLLKSPSTAVAPSAQTNRVGSSRTNSPPPTEPLPNPPRPSLSRTSSDMSQQASAPSSGSPSSSGSSTRTLTIPSIPLSTSNAVSASGSGTVGSSGTDSSSSLLSSLSGSTTASTVRSLPSGLSASASARRPSSRDERLPGKDKSKDSTWPARSASKRSSPGVSSPLVQSHTSESPPYASPSSFSASTTVPSISTPSPQPPPSRVIVPVPPTPANIFALQTENSDLRAEILSLRAQLDNADRLARRREREIRGLRWLVINWGGDKKDTLGFTATTERRPSGDTTESQEEVQAAVRYLRAESESGYGSGSASGSHSRMSHSSAYSSVYPAESVSDGSGSEAGIAQRFGPGPSARASEDHALDAIPERTVVGGEDPAAAEAERRRKRDERCASRALKRLSASTMSDSHGSGSGLDEAVSQGMATNNQTHGRTMSIEQVIESDRARRERVGLKGMDEVLDKLRAVAGVDPVVRVGVKK</sequence>
<feature type="compositionally biased region" description="Low complexity" evidence="2">
    <location>
        <begin position="214"/>
        <end position="242"/>
    </location>
</feature>
<reference evidence="3" key="1">
    <citation type="submission" date="2019-10" db="EMBL/GenBank/DDBJ databases">
        <authorList>
            <consortium name="DOE Joint Genome Institute"/>
            <person name="Kuo A."/>
            <person name="Miyauchi S."/>
            <person name="Kiss E."/>
            <person name="Drula E."/>
            <person name="Kohler A."/>
            <person name="Sanchez-Garcia M."/>
            <person name="Andreopoulos B."/>
            <person name="Barry K.W."/>
            <person name="Bonito G."/>
            <person name="Buee M."/>
            <person name="Carver A."/>
            <person name="Chen C."/>
            <person name="Cichocki N."/>
            <person name="Clum A."/>
            <person name="Culley D."/>
            <person name="Crous P.W."/>
            <person name="Fauchery L."/>
            <person name="Girlanda M."/>
            <person name="Hayes R."/>
            <person name="Keri Z."/>
            <person name="LaButti K."/>
            <person name="Lipzen A."/>
            <person name="Lombard V."/>
            <person name="Magnuson J."/>
            <person name="Maillard F."/>
            <person name="Morin E."/>
            <person name="Murat C."/>
            <person name="Nolan M."/>
            <person name="Ohm R."/>
            <person name="Pangilinan J."/>
            <person name="Pereira M."/>
            <person name="Perotto S."/>
            <person name="Peter M."/>
            <person name="Riley R."/>
            <person name="Sitrit Y."/>
            <person name="Stielow B."/>
            <person name="Szollosi G."/>
            <person name="Zifcakova L."/>
            <person name="Stursova M."/>
            <person name="Spatafora J.W."/>
            <person name="Tedersoo L."/>
            <person name="Vaario L.-M."/>
            <person name="Yamada A."/>
            <person name="Yan M."/>
            <person name="Wang P."/>
            <person name="Xu J."/>
            <person name="Bruns T."/>
            <person name="Baldrian P."/>
            <person name="Vilgalys R."/>
            <person name="Henrissat B."/>
            <person name="Grigoriev I.V."/>
            <person name="Hibbett D."/>
            <person name="Nagy L.G."/>
            <person name="Martin F.M."/>
        </authorList>
    </citation>
    <scope>NUCLEOTIDE SEQUENCE</scope>
    <source>
        <strain evidence="3">Prilba</strain>
    </source>
</reference>
<feature type="compositionally biased region" description="Pro residues" evidence="2">
    <location>
        <begin position="694"/>
        <end position="705"/>
    </location>
</feature>
<feature type="compositionally biased region" description="Pro residues" evidence="2">
    <location>
        <begin position="524"/>
        <end position="537"/>
    </location>
</feature>
<feature type="compositionally biased region" description="Basic and acidic residues" evidence="2">
    <location>
        <begin position="851"/>
        <end position="861"/>
    </location>
</feature>
<feature type="compositionally biased region" description="Polar residues" evidence="2">
    <location>
        <begin position="895"/>
        <end position="904"/>
    </location>
</feature>
<feature type="compositionally biased region" description="Basic and acidic residues" evidence="2">
    <location>
        <begin position="17"/>
        <end position="26"/>
    </location>
</feature>
<feature type="compositionally biased region" description="Polar residues" evidence="2">
    <location>
        <begin position="495"/>
        <end position="520"/>
    </location>
</feature>
<feature type="compositionally biased region" description="Pro residues" evidence="2">
    <location>
        <begin position="199"/>
        <end position="213"/>
    </location>
</feature>